<evidence type="ECO:0000313" key="1">
    <source>
        <dbReference type="EMBL" id="MCI4681717.1"/>
    </source>
</evidence>
<gene>
    <name evidence="1" type="ORF">K2U94_02870</name>
</gene>
<sequence length="114" mass="12850">MNRDKHPVRPIVKKSVRIAIQADNRGVTLYCNPDAIKALSDDLAWIHKADASEHYETHIRLQFGGDEGQNVSVSLSEDLRSIFNSIPDDAPPDAQAFVFELTIMQVTDDEVRQF</sequence>
<dbReference type="Proteomes" id="UP001139104">
    <property type="component" value="Unassembled WGS sequence"/>
</dbReference>
<protein>
    <submittedName>
        <fullName evidence="1">Uncharacterized protein</fullName>
    </submittedName>
</protein>
<organism evidence="1 2">
    <name type="scientific">Candidatus Rhodoblastus alkanivorans</name>
    <dbReference type="NCBI Taxonomy" id="2954117"/>
    <lineage>
        <taxon>Bacteria</taxon>
        <taxon>Pseudomonadati</taxon>
        <taxon>Pseudomonadota</taxon>
        <taxon>Alphaproteobacteria</taxon>
        <taxon>Hyphomicrobiales</taxon>
        <taxon>Rhodoblastaceae</taxon>
        <taxon>Rhodoblastus</taxon>
    </lineage>
</organism>
<name>A0ABS9Z284_9HYPH</name>
<evidence type="ECO:0000313" key="2">
    <source>
        <dbReference type="Proteomes" id="UP001139104"/>
    </source>
</evidence>
<accession>A0ABS9Z284</accession>
<reference evidence="1" key="1">
    <citation type="journal article" date="2022" name="ISME J.">
        <title>Identification of active gaseous-alkane degraders at natural gas seeps.</title>
        <authorList>
            <person name="Farhan Ul Haque M."/>
            <person name="Hernandez M."/>
            <person name="Crombie A.T."/>
            <person name="Murrell J.C."/>
        </authorList>
    </citation>
    <scope>NUCLEOTIDE SEQUENCE</scope>
    <source>
        <strain evidence="1">PC2</strain>
    </source>
</reference>
<keyword evidence="2" id="KW-1185">Reference proteome</keyword>
<comment type="caution">
    <text evidence="1">The sequence shown here is derived from an EMBL/GenBank/DDBJ whole genome shotgun (WGS) entry which is preliminary data.</text>
</comment>
<proteinExistence type="predicted"/>
<dbReference type="EMBL" id="JAIVFP010000001">
    <property type="protein sequence ID" value="MCI4681717.1"/>
    <property type="molecule type" value="Genomic_DNA"/>
</dbReference>
<dbReference type="RefSeq" id="WP_243065766.1">
    <property type="nucleotide sequence ID" value="NZ_JAIVFK010000017.1"/>
</dbReference>